<organism evidence="4 5">
    <name type="scientific">Paraburkholderia azotifigens</name>
    <dbReference type="NCBI Taxonomy" id="2057004"/>
    <lineage>
        <taxon>Bacteria</taxon>
        <taxon>Pseudomonadati</taxon>
        <taxon>Pseudomonadota</taxon>
        <taxon>Betaproteobacteria</taxon>
        <taxon>Burkholderiales</taxon>
        <taxon>Burkholderiaceae</taxon>
        <taxon>Paraburkholderia</taxon>
    </lineage>
</organism>
<evidence type="ECO:0000313" key="4">
    <source>
        <dbReference type="EMBL" id="TXC81068.1"/>
    </source>
</evidence>
<accession>A0A5C6VDD8</accession>
<dbReference type="InterPro" id="IPR051016">
    <property type="entry name" value="Diverse_Substrate_AcTransf"/>
</dbReference>
<evidence type="ECO:0000256" key="2">
    <source>
        <dbReference type="ARBA" id="ARBA00023315"/>
    </source>
</evidence>
<dbReference type="Pfam" id="PF00583">
    <property type="entry name" value="Acetyltransf_1"/>
    <property type="match status" value="1"/>
</dbReference>
<dbReference type="InterPro" id="IPR016181">
    <property type="entry name" value="Acyl_CoA_acyltransferase"/>
</dbReference>
<protein>
    <submittedName>
        <fullName evidence="4">GNAT family N-acetyltransferase</fullName>
    </submittedName>
</protein>
<evidence type="ECO:0000256" key="1">
    <source>
        <dbReference type="ARBA" id="ARBA00022679"/>
    </source>
</evidence>
<feature type="domain" description="N-acetyltransferase" evidence="3">
    <location>
        <begin position="4"/>
        <end position="149"/>
    </location>
</feature>
<comment type="caution">
    <text evidence="4">The sequence shown here is derived from an EMBL/GenBank/DDBJ whole genome shotgun (WGS) entry which is preliminary data.</text>
</comment>
<evidence type="ECO:0000259" key="3">
    <source>
        <dbReference type="PROSITE" id="PS51186"/>
    </source>
</evidence>
<reference evidence="4 5" key="1">
    <citation type="journal article" date="2018" name="Int. J. Syst. Evol. Microbiol.">
        <title>Paraburkholderia azotifigens sp. nov., a nitrogen-fixing bacterium isolated from paddy soil.</title>
        <authorList>
            <person name="Choi G.M."/>
            <person name="Im W.T."/>
        </authorList>
    </citation>
    <scope>NUCLEOTIDE SEQUENCE [LARGE SCALE GENOMIC DNA]</scope>
    <source>
        <strain evidence="4 5">NF 2-5-3</strain>
    </source>
</reference>
<dbReference type="RefSeq" id="WP_147238406.1">
    <property type="nucleotide sequence ID" value="NZ_VOQS01000005.1"/>
</dbReference>
<keyword evidence="2" id="KW-0012">Acyltransferase</keyword>
<dbReference type="EMBL" id="VOQS01000005">
    <property type="protein sequence ID" value="TXC81068.1"/>
    <property type="molecule type" value="Genomic_DNA"/>
</dbReference>
<dbReference type="GO" id="GO:0008080">
    <property type="term" value="F:N-acetyltransferase activity"/>
    <property type="evidence" value="ECO:0007669"/>
    <property type="project" value="TreeGrafter"/>
</dbReference>
<dbReference type="CDD" id="cd04301">
    <property type="entry name" value="NAT_SF"/>
    <property type="match status" value="1"/>
</dbReference>
<dbReference type="InterPro" id="IPR000182">
    <property type="entry name" value="GNAT_dom"/>
</dbReference>
<dbReference type="Gene3D" id="3.40.630.30">
    <property type="match status" value="1"/>
</dbReference>
<dbReference type="PROSITE" id="PS51186">
    <property type="entry name" value="GNAT"/>
    <property type="match status" value="1"/>
</dbReference>
<gene>
    <name evidence="4" type="ORF">FRZ40_43585</name>
</gene>
<name>A0A5C6VDD8_9BURK</name>
<dbReference type="PANTHER" id="PTHR10545">
    <property type="entry name" value="DIAMINE N-ACETYLTRANSFERASE"/>
    <property type="match status" value="1"/>
</dbReference>
<keyword evidence="1 4" id="KW-0808">Transferase</keyword>
<evidence type="ECO:0000313" key="5">
    <source>
        <dbReference type="Proteomes" id="UP000321776"/>
    </source>
</evidence>
<dbReference type="Proteomes" id="UP000321776">
    <property type="component" value="Unassembled WGS sequence"/>
</dbReference>
<sequence length="149" mass="17271">MEPFEIRAVQSADFDIWLPLWKGYQRFYDVDIPETVTLRTWARFLDPAEPMDAALAIAGEQALGLVHLIYHRSTWTTSNYCYLQDLFVADNARGRGVGRALIENVFVDARRNGAARVHWLTHESNGNAMQLYDRIVDRSGFVQYRRQFT</sequence>
<dbReference type="AlphaFoldDB" id="A0A5C6VDD8"/>
<dbReference type="SUPFAM" id="SSF55729">
    <property type="entry name" value="Acyl-CoA N-acyltransferases (Nat)"/>
    <property type="match status" value="1"/>
</dbReference>
<dbReference type="PANTHER" id="PTHR10545:SF42">
    <property type="entry name" value="ACETYLTRANSFERASE"/>
    <property type="match status" value="1"/>
</dbReference>
<proteinExistence type="predicted"/>